<keyword evidence="6 14" id="KW-0349">Heme</keyword>
<evidence type="ECO:0000256" key="11">
    <source>
        <dbReference type="ARBA" id="ARBA00023004"/>
    </source>
</evidence>
<keyword evidence="13 16" id="KW-0472">Membrane</keyword>
<keyword evidence="16" id="KW-1133">Transmembrane helix</keyword>
<feature type="transmembrane region" description="Helical" evidence="16">
    <location>
        <begin position="521"/>
        <end position="540"/>
    </location>
</feature>
<evidence type="ECO:0000256" key="3">
    <source>
        <dbReference type="ARBA" id="ARBA00004174"/>
    </source>
</evidence>
<dbReference type="Gene3D" id="1.10.630.10">
    <property type="entry name" value="Cytochrome P450"/>
    <property type="match status" value="3"/>
</dbReference>
<evidence type="ECO:0000256" key="10">
    <source>
        <dbReference type="ARBA" id="ARBA00023002"/>
    </source>
</evidence>
<evidence type="ECO:0000256" key="15">
    <source>
        <dbReference type="SAM" id="Coils"/>
    </source>
</evidence>
<dbReference type="InterPro" id="IPR001128">
    <property type="entry name" value="Cyt_P450"/>
</dbReference>
<feature type="transmembrane region" description="Helical" evidence="16">
    <location>
        <begin position="627"/>
        <end position="649"/>
    </location>
</feature>
<dbReference type="Pfam" id="PF00067">
    <property type="entry name" value="p450"/>
    <property type="match status" value="3"/>
</dbReference>
<dbReference type="PANTHER" id="PTHR24291">
    <property type="entry name" value="CYTOCHROME P450 FAMILY 4"/>
    <property type="match status" value="1"/>
</dbReference>
<evidence type="ECO:0000256" key="9">
    <source>
        <dbReference type="ARBA" id="ARBA00022848"/>
    </source>
</evidence>
<dbReference type="SUPFAM" id="SSF48264">
    <property type="entry name" value="Cytochrome P450"/>
    <property type="match status" value="3"/>
</dbReference>
<organism evidence="17 18">
    <name type="scientific">Anopheles minimus</name>
    <dbReference type="NCBI Taxonomy" id="112268"/>
    <lineage>
        <taxon>Eukaryota</taxon>
        <taxon>Metazoa</taxon>
        <taxon>Ecdysozoa</taxon>
        <taxon>Arthropoda</taxon>
        <taxon>Hexapoda</taxon>
        <taxon>Insecta</taxon>
        <taxon>Pterygota</taxon>
        <taxon>Neoptera</taxon>
        <taxon>Endopterygota</taxon>
        <taxon>Diptera</taxon>
        <taxon>Nematocera</taxon>
        <taxon>Culicoidea</taxon>
        <taxon>Culicidae</taxon>
        <taxon>Anophelinae</taxon>
        <taxon>Anopheles</taxon>
    </lineage>
</organism>
<proteinExistence type="inferred from homology"/>
<evidence type="ECO:0000256" key="12">
    <source>
        <dbReference type="ARBA" id="ARBA00023033"/>
    </source>
</evidence>
<keyword evidence="7 14" id="KW-0479">Metal-binding</keyword>
<dbReference type="InterPro" id="IPR017972">
    <property type="entry name" value="Cyt_P450_CS"/>
</dbReference>
<evidence type="ECO:0000256" key="7">
    <source>
        <dbReference type="ARBA" id="ARBA00022723"/>
    </source>
</evidence>
<dbReference type="InterPro" id="IPR036396">
    <property type="entry name" value="Cyt_P450_sf"/>
</dbReference>
<dbReference type="GO" id="GO:0005789">
    <property type="term" value="C:endoplasmic reticulum membrane"/>
    <property type="evidence" value="ECO:0007669"/>
    <property type="project" value="UniProtKB-SubCell"/>
</dbReference>
<dbReference type="VEuPathDB" id="VectorBase:AMIN007525"/>
<dbReference type="PRINTS" id="PR00465">
    <property type="entry name" value="EP450IV"/>
</dbReference>
<comment type="cofactor">
    <cofactor evidence="1 14">
        <name>heme</name>
        <dbReference type="ChEBI" id="CHEBI:30413"/>
    </cofactor>
</comment>
<keyword evidence="16" id="KW-0812">Transmembrane</keyword>
<comment type="subcellular location">
    <subcellularLocation>
        <location evidence="4">Endoplasmic reticulum membrane</location>
        <topology evidence="4">Peripheral membrane protein</topology>
    </subcellularLocation>
    <subcellularLocation>
        <location evidence="3">Microsome membrane</location>
        <topology evidence="3">Peripheral membrane protein</topology>
    </subcellularLocation>
</comment>
<evidence type="ECO:0000256" key="13">
    <source>
        <dbReference type="ARBA" id="ARBA00023136"/>
    </source>
</evidence>
<keyword evidence="15" id="KW-0175">Coiled coil</keyword>
<keyword evidence="11 14" id="KW-0408">Iron</keyword>
<dbReference type="GO" id="GO:0004497">
    <property type="term" value="F:monooxygenase activity"/>
    <property type="evidence" value="ECO:0007669"/>
    <property type="project" value="UniProtKB-KW"/>
</dbReference>
<feature type="binding site" description="axial binding residue" evidence="14">
    <location>
        <position position="1527"/>
    </location>
    <ligand>
        <name>heme</name>
        <dbReference type="ChEBI" id="CHEBI:30413"/>
    </ligand>
    <ligandPart>
        <name>Fe</name>
        <dbReference type="ChEBI" id="CHEBI:18248"/>
    </ligandPart>
</feature>
<dbReference type="GO" id="GO:0005506">
    <property type="term" value="F:iron ion binding"/>
    <property type="evidence" value="ECO:0007669"/>
    <property type="project" value="InterPro"/>
</dbReference>
<keyword evidence="9" id="KW-0492">Microsome</keyword>
<dbReference type="Proteomes" id="UP000075920">
    <property type="component" value="Unassembled WGS sequence"/>
</dbReference>
<keyword evidence="12" id="KW-0503">Monooxygenase</keyword>
<evidence type="ECO:0000256" key="6">
    <source>
        <dbReference type="ARBA" id="ARBA00022617"/>
    </source>
</evidence>
<evidence type="ECO:0000256" key="5">
    <source>
        <dbReference type="ARBA" id="ARBA00010617"/>
    </source>
</evidence>
<evidence type="ECO:0000256" key="4">
    <source>
        <dbReference type="ARBA" id="ARBA00004406"/>
    </source>
</evidence>
<evidence type="ECO:0000256" key="16">
    <source>
        <dbReference type="SAM" id="Phobius"/>
    </source>
</evidence>
<sequence>MMLIALLVFIFGSFIAVLLVRDYQSKQTDGYQAAKRYPGGRMVPVLGSLLELLFKNPVQAFAYARENATRFGASYRQWIDGKVILNVTRIREAEKILSSTQHTRKSVLYRFLHPLMGDGLLCSKGTKWQQRRRILTPAFHFNILPKFLTIFQEESDKLVRQLDSFADGKQEIVLQSIVTSFALHTICETAMGVKLDAYNEAAEYKKKVYEVGEMLVHRTMSPWLYNDRVYRLLGYDRPLAESLKPIHHFTRSIIRQRREHFQAQTQLVDAASEENMYFGSKQRYAMLDTLLAAEAKQQIDEEGIREEVDTFMFEGHDTTAAAIMFTIVLLAIEQDVQERCYKELEELLDRLEAADNTSVRLSVQDYQNLPYLDRVIKESLRLYPPVAFISRTTTGELVVDGTSFPHNTITHIHIYDLHRDPHQFPNPERFDPDRFLPEVAEKRNPYAYVPFSAGPRNCIGQRFAQLEIKTVLVALLHRFRLMPVTRREEIVFVADLVLRAKTPLKYIVVHNMTSDWSVVHLPVPLPIVLLLIVLLLWIVWDVIDKRGATYVAFRQFPGPPVWPLIGTMYHTYGMDAAKTFDAFRYWTKLYGGTYKLWLNSHLFSLNITRCQEAEPFMSGGRNTDKSLLYRFLHPFIGIGLLSSAGAKWLQRRRILTPTFHFHILHGFHRTFCEESEKFAAKIDSHRTGTSKEAVEVDLQSAMSQLTLNSICETSMGVKLDSLSGAREYREGIYKVGDMLLNRAVRPWLYMDWTYRLLGYARKMNRLLKPLYLFTTGIITQRRELFEQGKLNDLSSAETPQEPHTMYSTSRGGKKRYAMLDTLLSAETQGLIDPDGIREEVDTFMFEGHDTTASALVFIFLTLSWEPNVQERLYRELHQHHTEKVESDEHFCPNDLNSLKYFDRVIKECLRLWPPVAFISRAVTEEVNLPNGRTIPKGCIANLHIFDLHRDPAQFPDPDRFDPDRFLPERIAERNPFAYVPFSAGQRNCIGQKYALLEIKTAVAYLVRRYRILPVTKRAEIRFIADLVLRASTPLKVRFERRTTKVQDRPDISYAETTINWYDRSSSVYLRIPKAMDILTVVLLLVVFLLVLYELHVQFSIGYRAGKKFPGPKALPLLGNAHNLLFNDQRRTFQLPRRWAAKYGDTYRILVRGLLNLNAIQAKDVEPLLSSPKLIEKGLIYNLLHTFLGIGLLNSTGSKWQHRRRILTPAFHFNILPSFLITFQEECRSLVAQLEQYADKGSPVALQPIATKFTLNTICETAMGIKLDSMTMANEYRGKIEAIGTMLLQRLMNPWLFEDFNYKLSGLQAKLYKLLQPVHAFTRSIIQQRRELFHQNVRNIGDFSEENIYTNLKQRYAMLDTLLAAEAKQQIDEDGIREEVDTFMFEGHDTTSAAIIFTLLLLAHSPDVQQRLYEELQLIDHSRSDADGAEFTQRDYNELKYMDMVLKESLRLYPPVPFISRNISEDTMFGDRLVPRDTLFNVHIFDLHRDPAVFPDPERFDPDRFLPENIADRSPYAYVPFSAGPRNCIGQRFAILELKAVLGAILMNFRVLPITKREELIFVADMILRTKDPILVKFERRQR</sequence>
<evidence type="ECO:0000256" key="14">
    <source>
        <dbReference type="PIRSR" id="PIRSR602403-1"/>
    </source>
</evidence>
<accession>A0A182WAZ7</accession>
<evidence type="ECO:0000313" key="17">
    <source>
        <dbReference type="EnsemblMetazoa" id="AMIN007525-PA"/>
    </source>
</evidence>
<evidence type="ECO:0000313" key="18">
    <source>
        <dbReference type="Proteomes" id="UP000075920"/>
    </source>
</evidence>
<feature type="transmembrane region" description="Helical" evidence="16">
    <location>
        <begin position="1074"/>
        <end position="1094"/>
    </location>
</feature>
<dbReference type="EnsemblMetazoa" id="AMIN007525-RA">
    <property type="protein sequence ID" value="AMIN007525-PA"/>
    <property type="gene ID" value="AMIN007525"/>
</dbReference>
<dbReference type="PROSITE" id="PS00086">
    <property type="entry name" value="CYTOCHROME_P450"/>
    <property type="match status" value="3"/>
</dbReference>
<dbReference type="FunFam" id="1.10.630.10:FF:000035">
    <property type="entry name" value="CYtochrome P450 family"/>
    <property type="match status" value="3"/>
</dbReference>
<evidence type="ECO:0000256" key="1">
    <source>
        <dbReference type="ARBA" id="ARBA00001971"/>
    </source>
</evidence>
<dbReference type="GO" id="GO:0020037">
    <property type="term" value="F:heme binding"/>
    <property type="evidence" value="ECO:0007669"/>
    <property type="project" value="InterPro"/>
</dbReference>
<dbReference type="CDD" id="cd20628">
    <property type="entry name" value="CYP4"/>
    <property type="match status" value="3"/>
</dbReference>
<dbReference type="InterPro" id="IPR002403">
    <property type="entry name" value="Cyt_P450_E_grp-IV"/>
</dbReference>
<keyword evidence="18" id="KW-1185">Reference proteome</keyword>
<dbReference type="PRINTS" id="PR00385">
    <property type="entry name" value="P450"/>
</dbReference>
<comment type="similarity">
    <text evidence="5">Belongs to the cytochrome P450 family.</text>
</comment>
<keyword evidence="10" id="KW-0560">Oxidoreductase</keyword>
<keyword evidence="8" id="KW-0256">Endoplasmic reticulum</keyword>
<dbReference type="PANTHER" id="PTHR24291:SF105">
    <property type="entry name" value="CYTOCHROME P450 4P1-RELATED"/>
    <property type="match status" value="1"/>
</dbReference>
<reference evidence="17" key="2">
    <citation type="submission" date="2020-05" db="UniProtKB">
        <authorList>
            <consortium name="EnsemblMetazoa"/>
        </authorList>
    </citation>
    <scope>IDENTIFICATION</scope>
    <source>
        <strain evidence="17">MINIMUS1</strain>
    </source>
</reference>
<feature type="coiled-coil region" evidence="15">
    <location>
        <begin position="334"/>
        <end position="364"/>
    </location>
</feature>
<dbReference type="STRING" id="112268.A0A182WAZ7"/>
<name>A0A182WAZ7_9DIPT</name>
<comment type="function">
    <text evidence="2">May be involved in the metabolism of insect hormones and in the breakdown of synthetic insecticides.</text>
</comment>
<evidence type="ECO:0000256" key="8">
    <source>
        <dbReference type="ARBA" id="ARBA00022824"/>
    </source>
</evidence>
<reference evidence="18" key="1">
    <citation type="submission" date="2013-03" db="EMBL/GenBank/DDBJ databases">
        <title>The Genome Sequence of Anopheles minimus MINIMUS1.</title>
        <authorList>
            <consortium name="The Broad Institute Genomics Platform"/>
            <person name="Neafsey D.E."/>
            <person name="Walton C."/>
            <person name="Walker B."/>
            <person name="Young S.K."/>
            <person name="Zeng Q."/>
            <person name="Gargeya S."/>
            <person name="Fitzgerald M."/>
            <person name="Haas B."/>
            <person name="Abouelleil A."/>
            <person name="Allen A.W."/>
            <person name="Alvarado L."/>
            <person name="Arachchi H.M."/>
            <person name="Berlin A.M."/>
            <person name="Chapman S.B."/>
            <person name="Gainer-Dewar J."/>
            <person name="Goldberg J."/>
            <person name="Griggs A."/>
            <person name="Gujja S."/>
            <person name="Hansen M."/>
            <person name="Howarth C."/>
            <person name="Imamovic A."/>
            <person name="Ireland A."/>
            <person name="Larimer J."/>
            <person name="McCowan C."/>
            <person name="Murphy C."/>
            <person name="Pearson M."/>
            <person name="Poon T.W."/>
            <person name="Priest M."/>
            <person name="Roberts A."/>
            <person name="Saif S."/>
            <person name="Shea T."/>
            <person name="Sisk P."/>
            <person name="Sykes S."/>
            <person name="Wortman J."/>
            <person name="Nusbaum C."/>
            <person name="Birren B."/>
        </authorList>
    </citation>
    <scope>NUCLEOTIDE SEQUENCE [LARGE SCALE GENOMIC DNA]</scope>
    <source>
        <strain evidence="18">MINIMUS1</strain>
    </source>
</reference>
<protein>
    <submittedName>
        <fullName evidence="17">Uncharacterized protein</fullName>
    </submittedName>
</protein>
<dbReference type="InterPro" id="IPR050196">
    <property type="entry name" value="Cytochrome_P450_Monoox"/>
</dbReference>
<dbReference type="GO" id="GO:0016705">
    <property type="term" value="F:oxidoreductase activity, acting on paired donors, with incorporation or reduction of molecular oxygen"/>
    <property type="evidence" value="ECO:0007669"/>
    <property type="project" value="InterPro"/>
</dbReference>
<evidence type="ECO:0000256" key="2">
    <source>
        <dbReference type="ARBA" id="ARBA00003690"/>
    </source>
</evidence>